<dbReference type="Pfam" id="PF02485">
    <property type="entry name" value="Branch"/>
    <property type="match status" value="1"/>
</dbReference>
<dbReference type="Proteomes" id="UP000321947">
    <property type="component" value="Unassembled WGS sequence"/>
</dbReference>
<evidence type="ECO:0000256" key="5">
    <source>
        <dbReference type="ARBA" id="ARBA00023180"/>
    </source>
</evidence>
<dbReference type="EMBL" id="SSTD01005839">
    <property type="protein sequence ID" value="TYK21205.1"/>
    <property type="molecule type" value="Genomic_DNA"/>
</dbReference>
<feature type="transmembrane region" description="Helical" evidence="6">
    <location>
        <begin position="7"/>
        <end position="27"/>
    </location>
</feature>
<evidence type="ECO:0000256" key="4">
    <source>
        <dbReference type="ARBA" id="ARBA00023136"/>
    </source>
</evidence>
<dbReference type="EMBL" id="SSTE01021196">
    <property type="protein sequence ID" value="KAA0032835.1"/>
    <property type="molecule type" value="Genomic_DNA"/>
</dbReference>
<evidence type="ECO:0000313" key="8">
    <source>
        <dbReference type="EMBL" id="TYK21205.1"/>
    </source>
</evidence>
<dbReference type="InterPro" id="IPR044610">
    <property type="entry name" value="GLCAT14A/B/C"/>
</dbReference>
<comment type="caution">
    <text evidence="7">The sequence shown here is derived from an EMBL/GenBank/DDBJ whole genome shotgun (WGS) entry which is preliminary data.</text>
</comment>
<name>A0A5A7SUA2_CUCMM</name>
<dbReference type="InterPro" id="IPR003406">
    <property type="entry name" value="Glyco_trans_14"/>
</dbReference>
<evidence type="ECO:0000256" key="3">
    <source>
        <dbReference type="ARBA" id="ARBA00022679"/>
    </source>
</evidence>
<evidence type="ECO:0000313" key="7">
    <source>
        <dbReference type="EMBL" id="KAA0032835.1"/>
    </source>
</evidence>
<sequence length="123" mass="14218">MGRRWIFSLAIGLMVSLFLLFLSMVAFPKGTPLFPFYKFVAVLSSLFVELKLHLVPISSLPPSPRFAYLISGSIKEGNMLKRTLEALYHPINRYVLHLDLESPLEEHGRVQEWKTNREWKSGR</sequence>
<reference evidence="9 10" key="1">
    <citation type="submission" date="2019-08" db="EMBL/GenBank/DDBJ databases">
        <title>Draft genome sequences of two oriental melons (Cucumis melo L. var makuwa).</title>
        <authorList>
            <person name="Kwon S.-Y."/>
        </authorList>
    </citation>
    <scope>NUCLEOTIDE SEQUENCE [LARGE SCALE GENOMIC DNA]</scope>
    <source>
        <strain evidence="10">cv. Chang Bougi</strain>
        <strain evidence="9">cv. SW 3</strain>
        <tissue evidence="7">Leaf</tissue>
    </source>
</reference>
<dbReference type="PANTHER" id="PTHR45719:SF3">
    <property type="entry name" value="BETA-GLUCURONOSYLTRANSFERASE GLCAT14A"/>
    <property type="match status" value="1"/>
</dbReference>
<keyword evidence="2" id="KW-0328">Glycosyltransferase</keyword>
<protein>
    <submittedName>
        <fullName evidence="7">Beta-glucuronosyltransferase GlcAT14B</fullName>
    </submittedName>
</protein>
<gene>
    <name evidence="8" type="ORF">E5676_scaffold359G00090</name>
    <name evidence="7" type="ORF">E6C27_scaffold1987G00060</name>
</gene>
<keyword evidence="3 8" id="KW-0808">Transferase</keyword>
<evidence type="ECO:0000256" key="1">
    <source>
        <dbReference type="ARBA" id="ARBA00004606"/>
    </source>
</evidence>
<evidence type="ECO:0000313" key="9">
    <source>
        <dbReference type="Proteomes" id="UP000321393"/>
    </source>
</evidence>
<proteinExistence type="predicted"/>
<organism evidence="7 9">
    <name type="scientific">Cucumis melo var. makuwa</name>
    <name type="common">Oriental melon</name>
    <dbReference type="NCBI Taxonomy" id="1194695"/>
    <lineage>
        <taxon>Eukaryota</taxon>
        <taxon>Viridiplantae</taxon>
        <taxon>Streptophyta</taxon>
        <taxon>Embryophyta</taxon>
        <taxon>Tracheophyta</taxon>
        <taxon>Spermatophyta</taxon>
        <taxon>Magnoliopsida</taxon>
        <taxon>eudicotyledons</taxon>
        <taxon>Gunneridae</taxon>
        <taxon>Pentapetalae</taxon>
        <taxon>rosids</taxon>
        <taxon>fabids</taxon>
        <taxon>Cucurbitales</taxon>
        <taxon>Cucurbitaceae</taxon>
        <taxon>Benincaseae</taxon>
        <taxon>Cucumis</taxon>
    </lineage>
</organism>
<accession>A0A5A7SUA2</accession>
<dbReference type="STRING" id="1194695.A0A5A7SUA2"/>
<dbReference type="PANTHER" id="PTHR45719">
    <property type="entry name" value="GLYCOSYLTRANSFERASE"/>
    <property type="match status" value="1"/>
</dbReference>
<comment type="subcellular location">
    <subcellularLocation>
        <location evidence="1">Membrane</location>
        <topology evidence="1">Single-pass type II membrane protein</topology>
    </subcellularLocation>
</comment>
<evidence type="ECO:0000256" key="2">
    <source>
        <dbReference type="ARBA" id="ARBA00022676"/>
    </source>
</evidence>
<keyword evidence="5" id="KW-0325">Glycoprotein</keyword>
<dbReference type="Proteomes" id="UP000321393">
    <property type="component" value="Unassembled WGS sequence"/>
</dbReference>
<dbReference type="OrthoDB" id="989963at2759"/>
<dbReference type="AlphaFoldDB" id="A0A5A7SUA2"/>
<keyword evidence="6" id="KW-1133">Transmembrane helix</keyword>
<keyword evidence="6" id="KW-0812">Transmembrane</keyword>
<evidence type="ECO:0000256" key="6">
    <source>
        <dbReference type="SAM" id="Phobius"/>
    </source>
</evidence>
<dbReference type="GO" id="GO:0016020">
    <property type="term" value="C:membrane"/>
    <property type="evidence" value="ECO:0007669"/>
    <property type="project" value="UniProtKB-SubCell"/>
</dbReference>
<keyword evidence="4 6" id="KW-0472">Membrane</keyword>
<dbReference type="GO" id="GO:0015020">
    <property type="term" value="F:glucuronosyltransferase activity"/>
    <property type="evidence" value="ECO:0007669"/>
    <property type="project" value="InterPro"/>
</dbReference>
<evidence type="ECO:0000313" key="10">
    <source>
        <dbReference type="Proteomes" id="UP000321947"/>
    </source>
</evidence>